<dbReference type="Gene3D" id="1.10.3720.10">
    <property type="entry name" value="MetI-like"/>
    <property type="match status" value="1"/>
</dbReference>
<dbReference type="Proteomes" id="UP000215459">
    <property type="component" value="Unassembled WGS sequence"/>
</dbReference>
<feature type="transmembrane region" description="Helical" evidence="7">
    <location>
        <begin position="242"/>
        <end position="267"/>
    </location>
</feature>
<evidence type="ECO:0000256" key="4">
    <source>
        <dbReference type="ARBA" id="ARBA00022692"/>
    </source>
</evidence>
<dbReference type="PANTHER" id="PTHR43163:SF9">
    <property type="entry name" value="ABC TRANSPORTER PERMEASE PROTEIN"/>
    <property type="match status" value="1"/>
</dbReference>
<keyword evidence="10" id="KW-1185">Reference proteome</keyword>
<feature type="transmembrane region" description="Helical" evidence="7">
    <location>
        <begin position="287"/>
        <end position="313"/>
    </location>
</feature>
<dbReference type="InterPro" id="IPR000515">
    <property type="entry name" value="MetI-like"/>
</dbReference>
<dbReference type="Pfam" id="PF19300">
    <property type="entry name" value="BPD_transp_1_N"/>
    <property type="match status" value="1"/>
</dbReference>
<evidence type="ECO:0000256" key="5">
    <source>
        <dbReference type="ARBA" id="ARBA00022989"/>
    </source>
</evidence>
<keyword evidence="5 7" id="KW-1133">Transmembrane helix</keyword>
<feature type="transmembrane region" description="Helical" evidence="7">
    <location>
        <begin position="99"/>
        <end position="119"/>
    </location>
</feature>
<sequence>MYQYILRRVLIFIPMLFLISVLLFTLVQLAPGDAFTGQLDPNQDARYYEEMRERFGLDKSPVEQYLMWGKNFLQGELGISFRHKLPVSELIGDRIGNTIFLGICAYILTYTLAIPLGIFSAQRPYSKWDYTLTGAAFVGISMPSFFAGLLLIFLFSFTLDWFPFSGTVTAGAGLGGMEAFIDKLHHVILPAITLSIINIAQYTRFTRSSVLAAKQQDFVRTAYAKGVPASVVLRKHVLRNALLPLVTLFGLDMGILLSGAVITETIFSWPGIGQLLVEAIINRDYPIMMAVTMLASFFVLLGNLVADILYAVVDPRIRYE</sequence>
<proteinExistence type="inferred from homology"/>
<comment type="caution">
    <text evidence="9">The sequence shown here is derived from an EMBL/GenBank/DDBJ whole genome shotgun (WGS) entry which is preliminary data.</text>
</comment>
<keyword evidence="3" id="KW-1003">Cell membrane</keyword>
<dbReference type="InterPro" id="IPR035906">
    <property type="entry name" value="MetI-like_sf"/>
</dbReference>
<dbReference type="GO" id="GO:0055085">
    <property type="term" value="P:transmembrane transport"/>
    <property type="evidence" value="ECO:0007669"/>
    <property type="project" value="InterPro"/>
</dbReference>
<reference evidence="9 10" key="1">
    <citation type="submission" date="2017-07" db="EMBL/GenBank/DDBJ databases">
        <title>The genome sequence of Paludifilum halophilum highlights mechanisms for microbial adaptation to high salt environemnts.</title>
        <authorList>
            <person name="Belbahri L."/>
        </authorList>
    </citation>
    <scope>NUCLEOTIDE SEQUENCE [LARGE SCALE GENOMIC DNA]</scope>
    <source>
        <strain evidence="9 10">DSM 102817</strain>
    </source>
</reference>
<comment type="similarity">
    <text evidence="7">Belongs to the binding-protein-dependent transport system permease family.</text>
</comment>
<gene>
    <name evidence="9" type="ORF">CHM34_06000</name>
</gene>
<dbReference type="PANTHER" id="PTHR43163">
    <property type="entry name" value="DIPEPTIDE TRANSPORT SYSTEM PERMEASE PROTEIN DPPB-RELATED"/>
    <property type="match status" value="1"/>
</dbReference>
<name>A0A235B7W2_9BACL</name>
<keyword evidence="6 7" id="KW-0472">Membrane</keyword>
<evidence type="ECO:0000256" key="7">
    <source>
        <dbReference type="RuleBase" id="RU363032"/>
    </source>
</evidence>
<dbReference type="CDD" id="cd06261">
    <property type="entry name" value="TM_PBP2"/>
    <property type="match status" value="1"/>
</dbReference>
<evidence type="ECO:0000256" key="2">
    <source>
        <dbReference type="ARBA" id="ARBA00022448"/>
    </source>
</evidence>
<dbReference type="SUPFAM" id="SSF161098">
    <property type="entry name" value="MetI-like"/>
    <property type="match status" value="1"/>
</dbReference>
<evidence type="ECO:0000313" key="9">
    <source>
        <dbReference type="EMBL" id="OYD08386.1"/>
    </source>
</evidence>
<organism evidence="9 10">
    <name type="scientific">Paludifilum halophilum</name>
    <dbReference type="NCBI Taxonomy" id="1642702"/>
    <lineage>
        <taxon>Bacteria</taxon>
        <taxon>Bacillati</taxon>
        <taxon>Bacillota</taxon>
        <taxon>Bacilli</taxon>
        <taxon>Bacillales</taxon>
        <taxon>Thermoactinomycetaceae</taxon>
        <taxon>Paludifilum</taxon>
    </lineage>
</organism>
<dbReference type="OrthoDB" id="9773683at2"/>
<feature type="transmembrane region" description="Helical" evidence="7">
    <location>
        <begin position="131"/>
        <end position="155"/>
    </location>
</feature>
<evidence type="ECO:0000259" key="8">
    <source>
        <dbReference type="PROSITE" id="PS50928"/>
    </source>
</evidence>
<dbReference type="InterPro" id="IPR045621">
    <property type="entry name" value="BPD_transp_1_N"/>
</dbReference>
<evidence type="ECO:0000256" key="3">
    <source>
        <dbReference type="ARBA" id="ARBA00022475"/>
    </source>
</evidence>
<dbReference type="EMBL" id="NOWF01000003">
    <property type="protein sequence ID" value="OYD08386.1"/>
    <property type="molecule type" value="Genomic_DNA"/>
</dbReference>
<evidence type="ECO:0000256" key="1">
    <source>
        <dbReference type="ARBA" id="ARBA00004651"/>
    </source>
</evidence>
<evidence type="ECO:0000313" key="10">
    <source>
        <dbReference type="Proteomes" id="UP000215459"/>
    </source>
</evidence>
<dbReference type="GO" id="GO:0005886">
    <property type="term" value="C:plasma membrane"/>
    <property type="evidence" value="ECO:0007669"/>
    <property type="project" value="UniProtKB-SubCell"/>
</dbReference>
<evidence type="ECO:0000256" key="6">
    <source>
        <dbReference type="ARBA" id="ARBA00023136"/>
    </source>
</evidence>
<dbReference type="RefSeq" id="WP_094263692.1">
    <property type="nucleotide sequence ID" value="NZ_NOWF01000003.1"/>
</dbReference>
<keyword evidence="4 7" id="KW-0812">Transmembrane</keyword>
<protein>
    <recommendedName>
        <fullName evidence="8">ABC transmembrane type-1 domain-containing protein</fullName>
    </recommendedName>
</protein>
<dbReference type="AlphaFoldDB" id="A0A235B7W2"/>
<comment type="subcellular location">
    <subcellularLocation>
        <location evidence="1 7">Cell membrane</location>
        <topology evidence="1 7">Multi-pass membrane protein</topology>
    </subcellularLocation>
</comment>
<dbReference type="PROSITE" id="PS50928">
    <property type="entry name" value="ABC_TM1"/>
    <property type="match status" value="1"/>
</dbReference>
<keyword evidence="2 7" id="KW-0813">Transport</keyword>
<dbReference type="Pfam" id="PF00528">
    <property type="entry name" value="BPD_transp_1"/>
    <property type="match status" value="1"/>
</dbReference>
<feature type="domain" description="ABC transmembrane type-1" evidence="8">
    <location>
        <begin position="95"/>
        <end position="306"/>
    </location>
</feature>
<feature type="transmembrane region" description="Helical" evidence="7">
    <location>
        <begin position="9"/>
        <end position="30"/>
    </location>
</feature>
<accession>A0A235B7W2</accession>